<dbReference type="GO" id="GO:0022857">
    <property type="term" value="F:transmembrane transporter activity"/>
    <property type="evidence" value="ECO:0007669"/>
    <property type="project" value="InterPro"/>
</dbReference>
<evidence type="ECO:0000256" key="4">
    <source>
        <dbReference type="ARBA" id="ARBA00022989"/>
    </source>
</evidence>
<feature type="transmembrane region" description="Helical" evidence="6">
    <location>
        <begin position="55"/>
        <end position="75"/>
    </location>
</feature>
<gene>
    <name evidence="7" type="ORF">S01H1_84805</name>
</gene>
<proteinExistence type="inferred from homology"/>
<dbReference type="GO" id="GO:0016020">
    <property type="term" value="C:membrane"/>
    <property type="evidence" value="ECO:0007669"/>
    <property type="project" value="UniProtKB-SubCell"/>
</dbReference>
<accession>X0XNB3</accession>
<dbReference type="InterPro" id="IPR038377">
    <property type="entry name" value="Na/Glc_symporter_sf"/>
</dbReference>
<comment type="caution">
    <text evidence="7">The sequence shown here is derived from an EMBL/GenBank/DDBJ whole genome shotgun (WGS) entry which is preliminary data.</text>
</comment>
<reference evidence="7" key="1">
    <citation type="journal article" date="2014" name="Front. Microbiol.">
        <title>High frequency of phylogenetically diverse reductive dehalogenase-homologous genes in deep subseafloor sedimentary metagenomes.</title>
        <authorList>
            <person name="Kawai M."/>
            <person name="Futagami T."/>
            <person name="Toyoda A."/>
            <person name="Takaki Y."/>
            <person name="Nishi S."/>
            <person name="Hori S."/>
            <person name="Arai W."/>
            <person name="Tsubouchi T."/>
            <person name="Morono Y."/>
            <person name="Uchiyama I."/>
            <person name="Ito T."/>
            <person name="Fujiyama A."/>
            <person name="Inagaki F."/>
            <person name="Takami H."/>
        </authorList>
    </citation>
    <scope>NUCLEOTIDE SEQUENCE</scope>
    <source>
        <strain evidence="7">Expedition CK06-06</strain>
    </source>
</reference>
<feature type="non-terminal residue" evidence="7">
    <location>
        <position position="1"/>
    </location>
</feature>
<dbReference type="Gene3D" id="1.20.1730.10">
    <property type="entry name" value="Sodium/glucose cotransporter"/>
    <property type="match status" value="1"/>
</dbReference>
<feature type="transmembrane region" description="Helical" evidence="6">
    <location>
        <begin position="12"/>
        <end position="35"/>
    </location>
</feature>
<comment type="similarity">
    <text evidence="2">Belongs to the sodium:solute symporter (SSF) (TC 2.A.21) family.</text>
</comment>
<evidence type="ECO:0000256" key="3">
    <source>
        <dbReference type="ARBA" id="ARBA00022692"/>
    </source>
</evidence>
<dbReference type="EMBL" id="BARS01058011">
    <property type="protein sequence ID" value="GAG44654.1"/>
    <property type="molecule type" value="Genomic_DNA"/>
</dbReference>
<name>X0XNB3_9ZZZZ</name>
<keyword evidence="5 6" id="KW-0472">Membrane</keyword>
<evidence type="ECO:0000256" key="6">
    <source>
        <dbReference type="SAM" id="Phobius"/>
    </source>
</evidence>
<evidence type="ECO:0000313" key="7">
    <source>
        <dbReference type="EMBL" id="GAG44654.1"/>
    </source>
</evidence>
<feature type="transmembrane region" description="Helical" evidence="6">
    <location>
        <begin position="96"/>
        <end position="116"/>
    </location>
</feature>
<evidence type="ECO:0000256" key="5">
    <source>
        <dbReference type="ARBA" id="ARBA00023136"/>
    </source>
</evidence>
<keyword evidence="3 6" id="KW-0812">Transmembrane</keyword>
<organism evidence="7">
    <name type="scientific">marine sediment metagenome</name>
    <dbReference type="NCBI Taxonomy" id="412755"/>
    <lineage>
        <taxon>unclassified sequences</taxon>
        <taxon>metagenomes</taxon>
        <taxon>ecological metagenomes</taxon>
    </lineage>
</organism>
<dbReference type="PROSITE" id="PS50283">
    <property type="entry name" value="NA_SOLUT_SYMP_3"/>
    <property type="match status" value="1"/>
</dbReference>
<dbReference type="AlphaFoldDB" id="X0XNB3"/>
<feature type="non-terminal residue" evidence="7">
    <location>
        <position position="118"/>
    </location>
</feature>
<protein>
    <submittedName>
        <fullName evidence="7">Uncharacterized protein</fullName>
    </submittedName>
</protein>
<keyword evidence="4 6" id="KW-1133">Transmembrane helix</keyword>
<evidence type="ECO:0000256" key="1">
    <source>
        <dbReference type="ARBA" id="ARBA00004141"/>
    </source>
</evidence>
<comment type="subcellular location">
    <subcellularLocation>
        <location evidence="1">Membrane</location>
        <topology evidence="1">Multi-pass membrane protein</topology>
    </subcellularLocation>
</comment>
<evidence type="ECO:0000256" key="2">
    <source>
        <dbReference type="ARBA" id="ARBA00006434"/>
    </source>
</evidence>
<dbReference type="InterPro" id="IPR001734">
    <property type="entry name" value="Na/solute_symporter"/>
</dbReference>
<sequence>IMLYSVLGGMWGVAVTNFVQLGIIVIGIPLVAIVSLDKLGDVSTMSAGSIFSAPFIPAGMFTQAVFIIIPFLLSISVSYDAYMRYQSAKSASVAKWGCVLGGIIVIVISFCVGLIGSV</sequence>